<proteinExistence type="predicted"/>
<name>A0A8S5N0C0_9CAUD</name>
<dbReference type="EMBL" id="BK015028">
    <property type="protein sequence ID" value="DAD87823.1"/>
    <property type="molecule type" value="Genomic_DNA"/>
</dbReference>
<evidence type="ECO:0000313" key="1">
    <source>
        <dbReference type="EMBL" id="DAD87823.1"/>
    </source>
</evidence>
<accession>A0A8S5N0C0</accession>
<organism evidence="1">
    <name type="scientific">Podoviridae sp. ctJYR5</name>
    <dbReference type="NCBI Taxonomy" id="2826551"/>
    <lineage>
        <taxon>Viruses</taxon>
        <taxon>Duplodnaviria</taxon>
        <taxon>Heunggongvirae</taxon>
        <taxon>Uroviricota</taxon>
        <taxon>Caudoviricetes</taxon>
    </lineage>
</organism>
<sequence>MGVAGLVWGHAVSHKIVLDEGVEFELSDSDWDALVEKGYIVDNK</sequence>
<protein>
    <submittedName>
        <fullName evidence="1">Uncharacterized protein</fullName>
    </submittedName>
</protein>
<reference evidence="1" key="1">
    <citation type="journal article" date="2021" name="Proc. Natl. Acad. Sci. U.S.A.">
        <title>A Catalog of Tens of Thousands of Viruses from Human Metagenomes Reveals Hidden Associations with Chronic Diseases.</title>
        <authorList>
            <person name="Tisza M.J."/>
            <person name="Buck C.B."/>
        </authorList>
    </citation>
    <scope>NUCLEOTIDE SEQUENCE</scope>
    <source>
        <strain evidence="1">CtJYR5</strain>
    </source>
</reference>